<dbReference type="EMBL" id="MHNL01000001">
    <property type="protein sequence ID" value="OGZ46125.1"/>
    <property type="molecule type" value="Genomic_DNA"/>
</dbReference>
<comment type="caution">
    <text evidence="2">The sequence shown here is derived from an EMBL/GenBank/DDBJ whole genome shotgun (WGS) entry which is preliminary data.</text>
</comment>
<keyword evidence="1" id="KW-0472">Membrane</keyword>
<evidence type="ECO:0000313" key="2">
    <source>
        <dbReference type="EMBL" id="OGZ46125.1"/>
    </source>
</evidence>
<organism evidence="2 3">
    <name type="scientific">Candidatus Ryanbacteria bacterium RIFCSPHIGHO2_01_FULL_48_27</name>
    <dbReference type="NCBI Taxonomy" id="1802115"/>
    <lineage>
        <taxon>Bacteria</taxon>
        <taxon>Candidatus Ryaniibacteriota</taxon>
    </lineage>
</organism>
<reference evidence="2 3" key="1">
    <citation type="journal article" date="2016" name="Nat. Commun.">
        <title>Thousands of microbial genomes shed light on interconnected biogeochemical processes in an aquifer system.</title>
        <authorList>
            <person name="Anantharaman K."/>
            <person name="Brown C.T."/>
            <person name="Hug L.A."/>
            <person name="Sharon I."/>
            <person name="Castelle C.J."/>
            <person name="Probst A.J."/>
            <person name="Thomas B.C."/>
            <person name="Singh A."/>
            <person name="Wilkins M.J."/>
            <person name="Karaoz U."/>
            <person name="Brodie E.L."/>
            <person name="Williams K.H."/>
            <person name="Hubbard S.S."/>
            <person name="Banfield J.F."/>
        </authorList>
    </citation>
    <scope>NUCLEOTIDE SEQUENCE [LARGE SCALE GENOMIC DNA]</scope>
</reference>
<dbReference type="Proteomes" id="UP000177785">
    <property type="component" value="Unassembled WGS sequence"/>
</dbReference>
<evidence type="ECO:0000313" key="3">
    <source>
        <dbReference type="Proteomes" id="UP000177785"/>
    </source>
</evidence>
<proteinExistence type="predicted"/>
<dbReference type="STRING" id="1802115.A2756_05940"/>
<protein>
    <submittedName>
        <fullName evidence="2">Uncharacterized protein</fullName>
    </submittedName>
</protein>
<feature type="transmembrane region" description="Helical" evidence="1">
    <location>
        <begin position="120"/>
        <end position="141"/>
    </location>
</feature>
<name>A0A1G2G7A0_9BACT</name>
<accession>A0A1G2G7A0</accession>
<gene>
    <name evidence="2" type="ORF">A2756_05940</name>
</gene>
<feature type="transmembrane region" description="Helical" evidence="1">
    <location>
        <begin position="6"/>
        <end position="30"/>
    </location>
</feature>
<evidence type="ECO:0000256" key="1">
    <source>
        <dbReference type="SAM" id="Phobius"/>
    </source>
</evidence>
<sequence>MFGHDIDTGILMALMAAGVTGAFLASIYVTGKIATRHLDKNIHTPKPKWRRLVEMRRRVEAGRESIKLGILDTVVMPMQKLLGRALTALTSIDWTMPGLTSFVLCMPFLLFWGMGISLPMTAGFAVPGACLGLLATPFVFWKYKKPEKLIVRIVVTPLLTIGGGAWLSCALVAFFISITYG</sequence>
<feature type="transmembrane region" description="Helical" evidence="1">
    <location>
        <begin position="153"/>
        <end position="178"/>
    </location>
</feature>
<dbReference type="AlphaFoldDB" id="A0A1G2G7A0"/>
<keyword evidence="1" id="KW-1133">Transmembrane helix</keyword>
<feature type="transmembrane region" description="Helical" evidence="1">
    <location>
        <begin position="94"/>
        <end position="114"/>
    </location>
</feature>
<keyword evidence="1" id="KW-0812">Transmembrane</keyword>